<comment type="caution">
    <text evidence="2">The sequence shown here is derived from an EMBL/GenBank/DDBJ whole genome shotgun (WGS) entry which is preliminary data.</text>
</comment>
<organism evidence="2 3">
    <name type="scientific">Prochlorococcus marinus str. PAC1</name>
    <dbReference type="NCBI Taxonomy" id="59924"/>
    <lineage>
        <taxon>Bacteria</taxon>
        <taxon>Bacillati</taxon>
        <taxon>Cyanobacteriota</taxon>
        <taxon>Cyanophyceae</taxon>
        <taxon>Synechococcales</taxon>
        <taxon>Prochlorococcaceae</taxon>
        <taxon>Prochlorococcus</taxon>
    </lineage>
</organism>
<reference evidence="3" key="1">
    <citation type="journal article" date="2014" name="Sci. Data">
        <title>Genomes of diverse isolates of the marine cyanobacterium Prochlorococcus.</title>
        <authorList>
            <person name="Biller S."/>
            <person name="Berube P."/>
            <person name="Thompson J."/>
            <person name="Kelly L."/>
            <person name="Roggensack S."/>
            <person name="Awad L."/>
            <person name="Roache-Johnson K."/>
            <person name="Ding H."/>
            <person name="Giovannoni S.J."/>
            <person name="Moore L.R."/>
            <person name="Chisholm S.W."/>
        </authorList>
    </citation>
    <scope>NUCLEOTIDE SEQUENCE [LARGE SCALE GENOMIC DNA]</scope>
    <source>
        <strain evidence="3">PAC1</strain>
    </source>
</reference>
<protein>
    <recommendedName>
        <fullName evidence="1">Recombinase domain-containing protein</fullName>
    </recommendedName>
</protein>
<evidence type="ECO:0000313" key="3">
    <source>
        <dbReference type="Proteomes" id="UP000030392"/>
    </source>
</evidence>
<sequence>MLDFDENTNTFFELKNKAYFVRRIFNMAETMGFKKNSYTLKEEGIKTPIEWGKGKYITSRVIEESILRSRAVLGERNHCGVIFKDTYPPIISPEQFDLVQAAIAKRRLNPTIASPKLRLLIYSKALVSAPIAAVVWL</sequence>
<dbReference type="Proteomes" id="UP000030392">
    <property type="component" value="Unassembled WGS sequence"/>
</dbReference>
<proteinExistence type="predicted"/>
<gene>
    <name evidence="2" type="ORF">EV03_0095</name>
</gene>
<dbReference type="InterPro" id="IPR011109">
    <property type="entry name" value="DNA_bind_recombinase_dom"/>
</dbReference>
<accession>A0A0A2CBY0</accession>
<dbReference type="AlphaFoldDB" id="A0A0A2CBY0"/>
<dbReference type="Gene3D" id="3.90.1750.20">
    <property type="entry name" value="Putative Large Serine Recombinase, Chain B, Domain 2"/>
    <property type="match status" value="1"/>
</dbReference>
<feature type="domain" description="Recombinase" evidence="1">
    <location>
        <begin position="16"/>
        <end position="106"/>
    </location>
</feature>
<name>A0A0A2CBY0_PROMR</name>
<dbReference type="GO" id="GO:0003677">
    <property type="term" value="F:DNA binding"/>
    <property type="evidence" value="ECO:0007669"/>
    <property type="project" value="InterPro"/>
</dbReference>
<dbReference type="RefSeq" id="WP_036904166.1">
    <property type="nucleotide sequence ID" value="NZ_JNAX01000002.1"/>
</dbReference>
<dbReference type="Pfam" id="PF07508">
    <property type="entry name" value="Recombinase"/>
    <property type="match status" value="1"/>
</dbReference>
<evidence type="ECO:0000259" key="1">
    <source>
        <dbReference type="Pfam" id="PF07508"/>
    </source>
</evidence>
<dbReference type="GO" id="GO:0000150">
    <property type="term" value="F:DNA strand exchange activity"/>
    <property type="evidence" value="ECO:0007669"/>
    <property type="project" value="InterPro"/>
</dbReference>
<dbReference type="InterPro" id="IPR038109">
    <property type="entry name" value="DNA_bind_recomb_sf"/>
</dbReference>
<evidence type="ECO:0000313" key="2">
    <source>
        <dbReference type="EMBL" id="KGG22425.1"/>
    </source>
</evidence>
<dbReference type="EMBL" id="JNAX01000002">
    <property type="protein sequence ID" value="KGG22425.1"/>
    <property type="molecule type" value="Genomic_DNA"/>
</dbReference>